<reference evidence="1" key="1">
    <citation type="submission" date="2022-11" db="EMBL/GenBank/DDBJ databases">
        <title>Centuries of genome instability and evolution in soft-shell clam transmissible cancer (bioRxiv).</title>
        <authorList>
            <person name="Hart S.F.M."/>
            <person name="Yonemitsu M.A."/>
            <person name="Giersch R.M."/>
            <person name="Beal B.F."/>
            <person name="Arriagada G."/>
            <person name="Davis B.W."/>
            <person name="Ostrander E.A."/>
            <person name="Goff S.P."/>
            <person name="Metzger M.J."/>
        </authorList>
    </citation>
    <scope>NUCLEOTIDE SEQUENCE</scope>
    <source>
        <strain evidence="1">MELC-2E11</strain>
        <tissue evidence="1">Siphon/mantle</tissue>
    </source>
</reference>
<dbReference type="EMBL" id="CP111018">
    <property type="protein sequence ID" value="WAR09523.1"/>
    <property type="molecule type" value="Genomic_DNA"/>
</dbReference>
<protein>
    <submittedName>
        <fullName evidence="1">Uncharacterized protein</fullName>
    </submittedName>
</protein>
<proteinExistence type="predicted"/>
<dbReference type="Proteomes" id="UP001164746">
    <property type="component" value="Chromosome 7"/>
</dbReference>
<evidence type="ECO:0000313" key="2">
    <source>
        <dbReference type="Proteomes" id="UP001164746"/>
    </source>
</evidence>
<sequence>MYRNGRCHGARGESLLVPVQVVGRAGKRDLVAGGMPAWSRMIKGQGQQGARSGQGELD</sequence>
<accession>A0ABY7EHR0</accession>
<organism evidence="1 2">
    <name type="scientific">Mya arenaria</name>
    <name type="common">Soft-shell clam</name>
    <dbReference type="NCBI Taxonomy" id="6604"/>
    <lineage>
        <taxon>Eukaryota</taxon>
        <taxon>Metazoa</taxon>
        <taxon>Spiralia</taxon>
        <taxon>Lophotrochozoa</taxon>
        <taxon>Mollusca</taxon>
        <taxon>Bivalvia</taxon>
        <taxon>Autobranchia</taxon>
        <taxon>Heteroconchia</taxon>
        <taxon>Euheterodonta</taxon>
        <taxon>Imparidentia</taxon>
        <taxon>Neoheterodontei</taxon>
        <taxon>Myida</taxon>
        <taxon>Myoidea</taxon>
        <taxon>Myidae</taxon>
        <taxon>Mya</taxon>
    </lineage>
</organism>
<name>A0ABY7EHR0_MYAAR</name>
<gene>
    <name evidence="1" type="ORF">MAR_034599</name>
</gene>
<keyword evidence="2" id="KW-1185">Reference proteome</keyword>
<evidence type="ECO:0000313" key="1">
    <source>
        <dbReference type="EMBL" id="WAR09523.1"/>
    </source>
</evidence>